<dbReference type="Gene3D" id="3.40.190.10">
    <property type="entry name" value="Periplasmic binding protein-like II"/>
    <property type="match status" value="2"/>
</dbReference>
<dbReference type="OrthoDB" id="9178397at2"/>
<dbReference type="PROSITE" id="PS50931">
    <property type="entry name" value="HTH_LYSR"/>
    <property type="match status" value="1"/>
</dbReference>
<dbReference type="PRINTS" id="PR00039">
    <property type="entry name" value="HTHLYSR"/>
</dbReference>
<dbReference type="InterPro" id="IPR036390">
    <property type="entry name" value="WH_DNA-bd_sf"/>
</dbReference>
<keyword evidence="7" id="KW-1185">Reference proteome</keyword>
<proteinExistence type="inferred from homology"/>
<dbReference type="GO" id="GO:0003700">
    <property type="term" value="F:DNA-binding transcription factor activity"/>
    <property type="evidence" value="ECO:0007669"/>
    <property type="project" value="InterPro"/>
</dbReference>
<dbReference type="Pfam" id="PF00126">
    <property type="entry name" value="HTH_1"/>
    <property type="match status" value="1"/>
</dbReference>
<dbReference type="Pfam" id="PF03466">
    <property type="entry name" value="LysR_substrate"/>
    <property type="match status" value="1"/>
</dbReference>
<dbReference type="InterPro" id="IPR000847">
    <property type="entry name" value="LysR_HTH_N"/>
</dbReference>
<dbReference type="RefSeq" id="WP_066125909.1">
    <property type="nucleotide sequence ID" value="NZ_FKIF01000003.1"/>
</dbReference>
<dbReference type="GO" id="GO:0006351">
    <property type="term" value="P:DNA-templated transcription"/>
    <property type="evidence" value="ECO:0007669"/>
    <property type="project" value="TreeGrafter"/>
</dbReference>
<dbReference type="AlphaFoldDB" id="A0A157SC17"/>
<evidence type="ECO:0000256" key="1">
    <source>
        <dbReference type="ARBA" id="ARBA00009437"/>
    </source>
</evidence>
<dbReference type="SUPFAM" id="SSF53850">
    <property type="entry name" value="Periplasmic binding protein-like II"/>
    <property type="match status" value="1"/>
</dbReference>
<keyword evidence="4" id="KW-0804">Transcription</keyword>
<dbReference type="CDD" id="cd08432">
    <property type="entry name" value="PBP2_GcdR_TrpI_HvrB_AmpR_like"/>
    <property type="match status" value="1"/>
</dbReference>
<dbReference type="InterPro" id="IPR058163">
    <property type="entry name" value="LysR-type_TF_proteobact-type"/>
</dbReference>
<dbReference type="InterPro" id="IPR005119">
    <property type="entry name" value="LysR_subst-bd"/>
</dbReference>
<dbReference type="Gene3D" id="1.10.10.10">
    <property type="entry name" value="Winged helix-like DNA-binding domain superfamily/Winged helix DNA-binding domain"/>
    <property type="match status" value="1"/>
</dbReference>
<sequence length="302" mass="33405">MSRLPLNTLPVFRCAAELQNLRAAAAQLHLTHSAVSQQIRTLETQLGFELFDRRGRGIVLNAAGQALLRGVGPALAMLEDGVQAAAAAASGTEQRLRVTVLPSFAQRWLLPRMASWRARHPHLALEIEASQNVVDLPRAGLHAALRYGRGPWPGLESEPLLEAPLPWVVVGSPGAAQRLREASPEVLTREPLLGDRDLWQAWFQAAGVRTRVTPVAVFNDAGLLLQAAEQELGLALTRELLAADALVEHRLERISPLSIHYEDTQTYHLVYRPELRDWPPLLALRAWLRDELRAAQARVDAR</sequence>
<protein>
    <submittedName>
        <fullName evidence="6">LysR family transcriptional regulator</fullName>
    </submittedName>
</protein>
<dbReference type="PANTHER" id="PTHR30537:SF79">
    <property type="entry name" value="TRANSCRIPTIONAL REGULATOR-RELATED"/>
    <property type="match status" value="1"/>
</dbReference>
<gene>
    <name evidence="6" type="primary">gcvA_4</name>
    <name evidence="6" type="ORF">SAMEA3906486_01769</name>
</gene>
<dbReference type="EMBL" id="FKIF01000003">
    <property type="protein sequence ID" value="SAI67977.1"/>
    <property type="molecule type" value="Genomic_DNA"/>
</dbReference>
<dbReference type="PANTHER" id="PTHR30537">
    <property type="entry name" value="HTH-TYPE TRANSCRIPTIONAL REGULATOR"/>
    <property type="match status" value="1"/>
</dbReference>
<evidence type="ECO:0000256" key="3">
    <source>
        <dbReference type="ARBA" id="ARBA00023125"/>
    </source>
</evidence>
<feature type="domain" description="HTH lysR-type" evidence="5">
    <location>
        <begin position="4"/>
        <end position="61"/>
    </location>
</feature>
<name>A0A157SC17_9BORD</name>
<keyword evidence="3" id="KW-0238">DNA-binding</keyword>
<dbReference type="InterPro" id="IPR036388">
    <property type="entry name" value="WH-like_DNA-bd_sf"/>
</dbReference>
<evidence type="ECO:0000313" key="6">
    <source>
        <dbReference type="EMBL" id="SAI67977.1"/>
    </source>
</evidence>
<evidence type="ECO:0000256" key="4">
    <source>
        <dbReference type="ARBA" id="ARBA00023163"/>
    </source>
</evidence>
<evidence type="ECO:0000313" key="7">
    <source>
        <dbReference type="Proteomes" id="UP000076848"/>
    </source>
</evidence>
<keyword evidence="2" id="KW-0805">Transcription regulation</keyword>
<comment type="similarity">
    <text evidence="1">Belongs to the LysR transcriptional regulatory family.</text>
</comment>
<evidence type="ECO:0000256" key="2">
    <source>
        <dbReference type="ARBA" id="ARBA00023015"/>
    </source>
</evidence>
<dbReference type="STRING" id="288768.SAMEA3906486_01769"/>
<dbReference type="Proteomes" id="UP000076848">
    <property type="component" value="Unassembled WGS sequence"/>
</dbReference>
<organism evidence="6 7">
    <name type="scientific">Bordetella ansorpii</name>
    <dbReference type="NCBI Taxonomy" id="288768"/>
    <lineage>
        <taxon>Bacteria</taxon>
        <taxon>Pseudomonadati</taxon>
        <taxon>Pseudomonadota</taxon>
        <taxon>Betaproteobacteria</taxon>
        <taxon>Burkholderiales</taxon>
        <taxon>Alcaligenaceae</taxon>
        <taxon>Bordetella</taxon>
    </lineage>
</organism>
<accession>A0A157SC17</accession>
<evidence type="ECO:0000259" key="5">
    <source>
        <dbReference type="PROSITE" id="PS50931"/>
    </source>
</evidence>
<dbReference type="SUPFAM" id="SSF46785">
    <property type="entry name" value="Winged helix' DNA-binding domain"/>
    <property type="match status" value="1"/>
</dbReference>
<dbReference type="GO" id="GO:0043565">
    <property type="term" value="F:sequence-specific DNA binding"/>
    <property type="evidence" value="ECO:0007669"/>
    <property type="project" value="TreeGrafter"/>
</dbReference>
<reference evidence="6 7" key="1">
    <citation type="submission" date="2016-04" db="EMBL/GenBank/DDBJ databases">
        <authorList>
            <consortium name="Pathogen Informatics"/>
        </authorList>
    </citation>
    <scope>NUCLEOTIDE SEQUENCE [LARGE SCALE GENOMIC DNA]</scope>
    <source>
        <strain evidence="6 7">H050680373</strain>
    </source>
</reference>